<feature type="coiled-coil region" evidence="1">
    <location>
        <begin position="31"/>
        <end position="65"/>
    </location>
</feature>
<keyword evidence="4" id="KW-1185">Reference proteome</keyword>
<evidence type="ECO:0000256" key="1">
    <source>
        <dbReference type="SAM" id="Coils"/>
    </source>
</evidence>
<dbReference type="OrthoDB" id="2263825at2759"/>
<keyword evidence="1" id="KW-0175">Coiled coil</keyword>
<proteinExistence type="predicted"/>
<dbReference type="STRING" id="91626.A0A0C9N0D6"/>
<keyword evidence="2" id="KW-0732">Signal</keyword>
<dbReference type="EMBL" id="DF836476">
    <property type="protein sequence ID" value="GAN08048.1"/>
    <property type="molecule type" value="Genomic_DNA"/>
</dbReference>
<evidence type="ECO:0000313" key="4">
    <source>
        <dbReference type="Proteomes" id="UP000053815"/>
    </source>
</evidence>
<feature type="chain" id="PRO_5002215908" evidence="2">
    <location>
        <begin position="19"/>
        <end position="320"/>
    </location>
</feature>
<organism evidence="3">
    <name type="scientific">Mucor ambiguus</name>
    <dbReference type="NCBI Taxonomy" id="91626"/>
    <lineage>
        <taxon>Eukaryota</taxon>
        <taxon>Fungi</taxon>
        <taxon>Fungi incertae sedis</taxon>
        <taxon>Mucoromycota</taxon>
        <taxon>Mucoromycotina</taxon>
        <taxon>Mucoromycetes</taxon>
        <taxon>Mucorales</taxon>
        <taxon>Mucorineae</taxon>
        <taxon>Mucoraceae</taxon>
        <taxon>Mucor</taxon>
    </lineage>
</organism>
<feature type="signal peptide" evidence="2">
    <location>
        <begin position="1"/>
        <end position="18"/>
    </location>
</feature>
<sequence>MKYLLLFILATLICYAVAMPITDSNMSSALNQQQQEQQDMEEEDFVILEQEIQQEQEENDMLIQEAFPVQVDRLAQIIATHLQFDHLDAVISSTDKEIATEFQHHIQINVQSSNEDANYDESELMSHNANHQYAIQQQLPTLDMMDLEILKSQIFAAIQAHTEGNLPLTWDKLAEKLSRQAIESYLRSSLLQACGQPDQDTISSSCLQEHAVELATDLDTYITDGLAHVFEALDREALPDLLQHTAEDLKGILNYFNSAFLQDGHRKFVLQVVPWNSDPTDVHSFKSRLLEMAVHPLINDGSEESHSTAFFIEYAAMARV</sequence>
<protein>
    <submittedName>
        <fullName evidence="3">Uncharacterized protein</fullName>
    </submittedName>
</protein>
<evidence type="ECO:0000256" key="2">
    <source>
        <dbReference type="SAM" id="SignalP"/>
    </source>
</evidence>
<dbReference type="AlphaFoldDB" id="A0A0C9N0D6"/>
<gene>
    <name evidence="3" type="ORF">MAM1_0187d07554</name>
</gene>
<dbReference type="Proteomes" id="UP000053815">
    <property type="component" value="Unassembled WGS sequence"/>
</dbReference>
<name>A0A0C9N0D6_9FUNG</name>
<accession>A0A0C9N0D6</accession>
<reference evidence="3" key="1">
    <citation type="submission" date="2014-09" db="EMBL/GenBank/DDBJ databases">
        <title>Draft genome sequence of an oleaginous Mucoromycotina fungus Mucor ambiguus NBRC6742.</title>
        <authorList>
            <person name="Takeda I."/>
            <person name="Yamane N."/>
            <person name="Morita T."/>
            <person name="Tamano K."/>
            <person name="Machida M."/>
            <person name="Baker S."/>
            <person name="Koike H."/>
        </authorList>
    </citation>
    <scope>NUCLEOTIDE SEQUENCE</scope>
    <source>
        <strain evidence="3">NBRC 6742</strain>
    </source>
</reference>
<evidence type="ECO:0000313" key="3">
    <source>
        <dbReference type="EMBL" id="GAN08048.1"/>
    </source>
</evidence>